<keyword evidence="3" id="KW-1133">Transmembrane helix</keyword>
<evidence type="ECO:0000313" key="8">
    <source>
        <dbReference type="EMBL" id="SOD54068.1"/>
    </source>
</evidence>
<reference evidence="8 9" key="1">
    <citation type="submission" date="2017-09" db="EMBL/GenBank/DDBJ databases">
        <authorList>
            <person name="Ehlers B."/>
            <person name="Leendertz F.H."/>
        </authorList>
    </citation>
    <scope>NUCLEOTIDE SEQUENCE [LARGE SCALE GENOMIC DNA]</scope>
    <source>
        <strain evidence="8 9">CGMCC 1.10978</strain>
    </source>
</reference>
<evidence type="ECO:0000256" key="6">
    <source>
        <dbReference type="SAM" id="SignalP"/>
    </source>
</evidence>
<keyword evidence="9" id="KW-1185">Reference proteome</keyword>
<dbReference type="AlphaFoldDB" id="A0A286D5Y9"/>
<feature type="chain" id="PRO_5013329893" evidence="6">
    <location>
        <begin position="21"/>
        <end position="308"/>
    </location>
</feature>
<dbReference type="SUPFAM" id="SSF74653">
    <property type="entry name" value="TolA/TonB C-terminal domain"/>
    <property type="match status" value="1"/>
</dbReference>
<organism evidence="8 9">
    <name type="scientific">Pseudoxanthomonas wuyuanensis</name>
    <dbReference type="NCBI Taxonomy" id="1073196"/>
    <lineage>
        <taxon>Bacteria</taxon>
        <taxon>Pseudomonadati</taxon>
        <taxon>Pseudomonadota</taxon>
        <taxon>Gammaproteobacteria</taxon>
        <taxon>Lysobacterales</taxon>
        <taxon>Lysobacteraceae</taxon>
        <taxon>Pseudoxanthomonas</taxon>
    </lineage>
</organism>
<dbReference type="PROSITE" id="PS51257">
    <property type="entry name" value="PROKAR_LIPOPROTEIN"/>
    <property type="match status" value="1"/>
</dbReference>
<sequence>MKTYRIRRAPALSFCLLALGACGRHDTPATGPLPPAAAAAPAAVDHLDQLRQRAQQAMRDNRLYAPDGDNAIEYFLAARERQPDDTRTHAALIELQPYLLIATEQMLERGEREQAQRLLQLLMRVDAQAPALPRLQAALEQLQRSPAAPQTDVAADIRAGDASVVAVKTAAAAAAASLPALPTPIPEAETVPPLPPPAPATALVPPAPAAEVPRPAPAPVGTAAALPRLLQDAQPRYPLPALRGRIEGAVEVAFDIQPDGSVRNARMLSATPEGVFDAAALAVASRWRFEPSGQSHRSQRTVRFRLPD</sequence>
<evidence type="ECO:0000256" key="3">
    <source>
        <dbReference type="ARBA" id="ARBA00022989"/>
    </source>
</evidence>
<evidence type="ECO:0000256" key="4">
    <source>
        <dbReference type="ARBA" id="ARBA00023136"/>
    </source>
</evidence>
<accession>A0A286D5Y9</accession>
<evidence type="ECO:0000256" key="2">
    <source>
        <dbReference type="ARBA" id="ARBA00022692"/>
    </source>
</evidence>
<dbReference type="InterPro" id="IPR006260">
    <property type="entry name" value="TonB/TolA_C"/>
</dbReference>
<evidence type="ECO:0000256" key="5">
    <source>
        <dbReference type="SAM" id="MobiDB-lite"/>
    </source>
</evidence>
<name>A0A286D5Y9_9GAMM</name>
<evidence type="ECO:0000313" key="9">
    <source>
        <dbReference type="Proteomes" id="UP000219374"/>
    </source>
</evidence>
<evidence type="ECO:0000259" key="7">
    <source>
        <dbReference type="PROSITE" id="PS52015"/>
    </source>
</evidence>
<dbReference type="RefSeq" id="WP_097121402.1">
    <property type="nucleotide sequence ID" value="NZ_OCND01000003.1"/>
</dbReference>
<gene>
    <name evidence="8" type="ORF">SAMN06296416_10371</name>
</gene>
<feature type="region of interest" description="Disordered" evidence="5">
    <location>
        <begin position="187"/>
        <end position="216"/>
    </location>
</feature>
<comment type="subcellular location">
    <subcellularLocation>
        <location evidence="1">Membrane</location>
        <topology evidence="1">Single-pass membrane protein</topology>
    </subcellularLocation>
</comment>
<dbReference type="Pfam" id="PF03544">
    <property type="entry name" value="TonB_C"/>
    <property type="match status" value="1"/>
</dbReference>
<proteinExistence type="predicted"/>
<dbReference type="GO" id="GO:0055085">
    <property type="term" value="P:transmembrane transport"/>
    <property type="evidence" value="ECO:0007669"/>
    <property type="project" value="InterPro"/>
</dbReference>
<dbReference type="NCBIfam" id="TIGR01352">
    <property type="entry name" value="tonB_Cterm"/>
    <property type="match status" value="1"/>
</dbReference>
<keyword evidence="2" id="KW-0812">Transmembrane</keyword>
<dbReference type="PROSITE" id="PS52015">
    <property type="entry name" value="TONB_CTD"/>
    <property type="match status" value="1"/>
</dbReference>
<dbReference type="InterPro" id="IPR037682">
    <property type="entry name" value="TonB_C"/>
</dbReference>
<protein>
    <submittedName>
        <fullName evidence="8">Protein TonB</fullName>
    </submittedName>
</protein>
<dbReference type="EMBL" id="OCND01000003">
    <property type="protein sequence ID" value="SOD54068.1"/>
    <property type="molecule type" value="Genomic_DNA"/>
</dbReference>
<keyword evidence="6" id="KW-0732">Signal</keyword>
<feature type="domain" description="TonB C-terminal" evidence="7">
    <location>
        <begin position="222"/>
        <end position="308"/>
    </location>
</feature>
<dbReference type="Gene3D" id="3.30.2420.10">
    <property type="entry name" value="TonB"/>
    <property type="match status" value="1"/>
</dbReference>
<feature type="compositionally biased region" description="Low complexity" evidence="5">
    <location>
        <begin position="200"/>
        <end position="213"/>
    </location>
</feature>
<dbReference type="GO" id="GO:0016020">
    <property type="term" value="C:membrane"/>
    <property type="evidence" value="ECO:0007669"/>
    <property type="project" value="UniProtKB-SubCell"/>
</dbReference>
<dbReference type="Proteomes" id="UP000219374">
    <property type="component" value="Unassembled WGS sequence"/>
</dbReference>
<feature type="signal peptide" evidence="6">
    <location>
        <begin position="1"/>
        <end position="20"/>
    </location>
</feature>
<evidence type="ECO:0000256" key="1">
    <source>
        <dbReference type="ARBA" id="ARBA00004167"/>
    </source>
</evidence>
<keyword evidence="4" id="KW-0472">Membrane</keyword>
<dbReference type="OrthoDB" id="1628901at2"/>